<feature type="signal peptide" evidence="1">
    <location>
        <begin position="1"/>
        <end position="20"/>
    </location>
</feature>
<sequence length="72" mass="7554">MKKLAVAALVLSSLSGGAYAHEAGEFFIRAGSATVRPTEGSDNVLGMGGFNVSNNTPVRVNVHLYGDGKRWC</sequence>
<evidence type="ECO:0000313" key="3">
    <source>
        <dbReference type="Proteomes" id="UP000255163"/>
    </source>
</evidence>
<organism evidence="2 3">
    <name type="scientific">Enterobacter asburiae</name>
    <dbReference type="NCBI Taxonomy" id="61645"/>
    <lineage>
        <taxon>Bacteria</taxon>
        <taxon>Pseudomonadati</taxon>
        <taxon>Pseudomonadota</taxon>
        <taxon>Gammaproteobacteria</taxon>
        <taxon>Enterobacterales</taxon>
        <taxon>Enterobacteriaceae</taxon>
        <taxon>Enterobacter</taxon>
        <taxon>Enterobacter cloacae complex</taxon>
    </lineage>
</organism>
<accession>A0A376FCB2</accession>
<gene>
    <name evidence="2" type="primary">ompW_2</name>
    <name evidence="2" type="ORF">NCTC12123_02366</name>
</gene>
<reference evidence="2 3" key="1">
    <citation type="submission" date="2018-06" db="EMBL/GenBank/DDBJ databases">
        <authorList>
            <consortium name="Pathogen Informatics"/>
            <person name="Doyle S."/>
        </authorList>
    </citation>
    <scope>NUCLEOTIDE SEQUENCE [LARGE SCALE GENOMIC DNA]</scope>
    <source>
        <strain evidence="2 3">NCTC12123</strain>
    </source>
</reference>
<feature type="chain" id="PRO_5017069030" evidence="1">
    <location>
        <begin position="21"/>
        <end position="72"/>
    </location>
</feature>
<protein>
    <submittedName>
        <fullName evidence="2">Outer membrane protein W</fullName>
    </submittedName>
</protein>
<name>A0A376FCB2_ENTAS</name>
<dbReference type="EMBL" id="UFYI01000007">
    <property type="protein sequence ID" value="STD20869.1"/>
    <property type="molecule type" value="Genomic_DNA"/>
</dbReference>
<dbReference type="AlphaFoldDB" id="A0A376FCB2"/>
<keyword evidence="1" id="KW-0732">Signal</keyword>
<evidence type="ECO:0000256" key="1">
    <source>
        <dbReference type="SAM" id="SignalP"/>
    </source>
</evidence>
<evidence type="ECO:0000313" key="2">
    <source>
        <dbReference type="EMBL" id="STD20869.1"/>
    </source>
</evidence>
<proteinExistence type="predicted"/>
<dbReference type="Proteomes" id="UP000255163">
    <property type="component" value="Unassembled WGS sequence"/>
</dbReference>